<accession>A0A0C3NDP5</accession>
<dbReference type="Proteomes" id="UP000054217">
    <property type="component" value="Unassembled WGS sequence"/>
</dbReference>
<evidence type="ECO:0000313" key="2">
    <source>
        <dbReference type="Proteomes" id="UP000054217"/>
    </source>
</evidence>
<evidence type="ECO:0000313" key="1">
    <source>
        <dbReference type="EMBL" id="KIN93708.1"/>
    </source>
</evidence>
<proteinExistence type="predicted"/>
<organism evidence="1 2">
    <name type="scientific">Pisolithus tinctorius Marx 270</name>
    <dbReference type="NCBI Taxonomy" id="870435"/>
    <lineage>
        <taxon>Eukaryota</taxon>
        <taxon>Fungi</taxon>
        <taxon>Dikarya</taxon>
        <taxon>Basidiomycota</taxon>
        <taxon>Agaricomycotina</taxon>
        <taxon>Agaricomycetes</taxon>
        <taxon>Agaricomycetidae</taxon>
        <taxon>Boletales</taxon>
        <taxon>Sclerodermatineae</taxon>
        <taxon>Pisolithaceae</taxon>
        <taxon>Pisolithus</taxon>
    </lineage>
</organism>
<dbReference type="AlphaFoldDB" id="A0A0C3NDP5"/>
<gene>
    <name evidence="1" type="ORF">M404DRAFT_35839</name>
</gene>
<name>A0A0C3NDP5_PISTI</name>
<dbReference type="HOGENOM" id="CLU_2655474_0_0_1"/>
<dbReference type="InParanoid" id="A0A0C3NDP5"/>
<protein>
    <submittedName>
        <fullName evidence="1">Uncharacterized protein</fullName>
    </submittedName>
</protein>
<keyword evidence="2" id="KW-1185">Reference proteome</keyword>
<sequence>MDMDSGARRLVVDVSDDGGSNIHARSPTTPLHNKEQMDDLCCLLLVVAIYASTPVRLRLSVAIYLASCNMMRGYLS</sequence>
<reference evidence="1 2" key="1">
    <citation type="submission" date="2014-04" db="EMBL/GenBank/DDBJ databases">
        <authorList>
            <consortium name="DOE Joint Genome Institute"/>
            <person name="Kuo A."/>
            <person name="Kohler A."/>
            <person name="Costa M.D."/>
            <person name="Nagy L.G."/>
            <person name="Floudas D."/>
            <person name="Copeland A."/>
            <person name="Barry K.W."/>
            <person name="Cichocki N."/>
            <person name="Veneault-Fourrey C."/>
            <person name="LaButti K."/>
            <person name="Lindquist E.A."/>
            <person name="Lipzen A."/>
            <person name="Lundell T."/>
            <person name="Morin E."/>
            <person name="Murat C."/>
            <person name="Sun H."/>
            <person name="Tunlid A."/>
            <person name="Henrissat B."/>
            <person name="Grigoriev I.V."/>
            <person name="Hibbett D.S."/>
            <person name="Martin F."/>
            <person name="Nordberg H.P."/>
            <person name="Cantor M.N."/>
            <person name="Hua S.X."/>
        </authorList>
    </citation>
    <scope>NUCLEOTIDE SEQUENCE [LARGE SCALE GENOMIC DNA]</scope>
    <source>
        <strain evidence="1 2">Marx 270</strain>
    </source>
</reference>
<dbReference type="EMBL" id="KN832142">
    <property type="protein sequence ID" value="KIN93708.1"/>
    <property type="molecule type" value="Genomic_DNA"/>
</dbReference>
<reference evidence="2" key="2">
    <citation type="submission" date="2015-01" db="EMBL/GenBank/DDBJ databases">
        <title>Evolutionary Origins and Diversification of the Mycorrhizal Mutualists.</title>
        <authorList>
            <consortium name="DOE Joint Genome Institute"/>
            <consortium name="Mycorrhizal Genomics Consortium"/>
            <person name="Kohler A."/>
            <person name="Kuo A."/>
            <person name="Nagy L.G."/>
            <person name="Floudas D."/>
            <person name="Copeland A."/>
            <person name="Barry K.W."/>
            <person name="Cichocki N."/>
            <person name="Veneault-Fourrey C."/>
            <person name="LaButti K."/>
            <person name="Lindquist E.A."/>
            <person name="Lipzen A."/>
            <person name="Lundell T."/>
            <person name="Morin E."/>
            <person name="Murat C."/>
            <person name="Riley R."/>
            <person name="Ohm R."/>
            <person name="Sun H."/>
            <person name="Tunlid A."/>
            <person name="Henrissat B."/>
            <person name="Grigoriev I.V."/>
            <person name="Hibbett D.S."/>
            <person name="Martin F."/>
        </authorList>
    </citation>
    <scope>NUCLEOTIDE SEQUENCE [LARGE SCALE GENOMIC DNA]</scope>
    <source>
        <strain evidence="2">Marx 270</strain>
    </source>
</reference>